<comment type="similarity">
    <text evidence="13">Belongs to the cysteine-rich repeat secretory protein family. Plasmodesmata-located proteins (PDLD) subfamily.</text>
</comment>
<dbReference type="GO" id="GO:0009506">
    <property type="term" value="C:plasmodesma"/>
    <property type="evidence" value="ECO:0007669"/>
    <property type="project" value="UniProtKB-SubCell"/>
</dbReference>
<evidence type="ECO:0000256" key="10">
    <source>
        <dbReference type="ARBA" id="ARBA00023136"/>
    </source>
</evidence>
<evidence type="ECO:0000256" key="7">
    <source>
        <dbReference type="ARBA" id="ARBA00022737"/>
    </source>
</evidence>
<dbReference type="Gene3D" id="3.30.430.20">
    <property type="entry name" value="Gnk2 domain, C-X8-C-X2-C motif"/>
    <property type="match status" value="1"/>
</dbReference>
<evidence type="ECO:0000256" key="1">
    <source>
        <dbReference type="ARBA" id="ARBA00004251"/>
    </source>
</evidence>
<name>A0A7C8YEB5_OPUST</name>
<keyword evidence="9" id="KW-1133">Transmembrane helix</keyword>
<keyword evidence="7" id="KW-0677">Repeat</keyword>
<feature type="domain" description="Gnk2-homologous" evidence="15">
    <location>
        <begin position="25"/>
        <end position="130"/>
    </location>
</feature>
<protein>
    <recommendedName>
        <fullName evidence="15">Gnk2-homologous domain-containing protein</fullName>
    </recommendedName>
</protein>
<dbReference type="InterPro" id="IPR038408">
    <property type="entry name" value="GNK2_sf"/>
</dbReference>
<evidence type="ECO:0000256" key="12">
    <source>
        <dbReference type="ARBA" id="ARBA00024184"/>
    </source>
</evidence>
<accession>A0A7C8YEB5</accession>
<dbReference type="InterPro" id="IPR051378">
    <property type="entry name" value="Cell2Cell_Antifungal"/>
</dbReference>
<reference evidence="16" key="2">
    <citation type="submission" date="2020-07" db="EMBL/GenBank/DDBJ databases">
        <authorList>
            <person name="Vera ALvarez R."/>
            <person name="Arias-Moreno D.M."/>
            <person name="Jimenez-Jacinto V."/>
            <person name="Jimenez-Bremont J.F."/>
            <person name="Swaminathan K."/>
            <person name="Moose S.P."/>
            <person name="Guerrero-Gonzalez M.L."/>
            <person name="Marino-Ramirez L."/>
            <person name="Landsman D."/>
            <person name="Rodriguez-Kessler M."/>
            <person name="Delgado-Sanchez P."/>
        </authorList>
    </citation>
    <scope>NUCLEOTIDE SEQUENCE</scope>
    <source>
        <tissue evidence="16">Cladode</tissue>
    </source>
</reference>
<dbReference type="GO" id="GO:0010497">
    <property type="term" value="P:plasmodesmata-mediated intercellular transport"/>
    <property type="evidence" value="ECO:0007669"/>
    <property type="project" value="TreeGrafter"/>
</dbReference>
<dbReference type="GO" id="GO:0005886">
    <property type="term" value="C:plasma membrane"/>
    <property type="evidence" value="ECO:0007669"/>
    <property type="project" value="UniProtKB-SubCell"/>
</dbReference>
<evidence type="ECO:0000256" key="5">
    <source>
        <dbReference type="ARBA" id="ARBA00022692"/>
    </source>
</evidence>
<dbReference type="PANTHER" id="PTHR32080:SF36">
    <property type="entry name" value="PLASMODESMATA-LOCATED PROTEIN 1"/>
    <property type="match status" value="1"/>
</dbReference>
<keyword evidence="10" id="KW-0472">Membrane</keyword>
<evidence type="ECO:0000313" key="16">
    <source>
        <dbReference type="EMBL" id="MBA4615870.1"/>
    </source>
</evidence>
<keyword evidence="8" id="KW-0965">Cell junction</keyword>
<feature type="chain" id="PRO_5028482463" description="Gnk2-homologous domain-containing protein" evidence="14">
    <location>
        <begin position="22"/>
        <end position="139"/>
    </location>
</feature>
<evidence type="ECO:0000256" key="6">
    <source>
        <dbReference type="ARBA" id="ARBA00022729"/>
    </source>
</evidence>
<evidence type="ECO:0000256" key="3">
    <source>
        <dbReference type="ARBA" id="ARBA00022475"/>
    </source>
</evidence>
<keyword evidence="5" id="KW-0812">Transmembrane</keyword>
<dbReference type="PROSITE" id="PS51473">
    <property type="entry name" value="GNK2"/>
    <property type="match status" value="1"/>
</dbReference>
<evidence type="ECO:0000256" key="13">
    <source>
        <dbReference type="ARBA" id="ARBA00038393"/>
    </source>
</evidence>
<dbReference type="AlphaFoldDB" id="A0A7C8YEB5"/>
<evidence type="ECO:0000256" key="14">
    <source>
        <dbReference type="SAM" id="SignalP"/>
    </source>
</evidence>
<dbReference type="InterPro" id="IPR002902">
    <property type="entry name" value="GNK2"/>
</dbReference>
<organism evidence="16">
    <name type="scientific">Opuntia streptacantha</name>
    <name type="common">Prickly pear cactus</name>
    <name type="synonym">Opuntia cardona</name>
    <dbReference type="NCBI Taxonomy" id="393608"/>
    <lineage>
        <taxon>Eukaryota</taxon>
        <taxon>Viridiplantae</taxon>
        <taxon>Streptophyta</taxon>
        <taxon>Embryophyta</taxon>
        <taxon>Tracheophyta</taxon>
        <taxon>Spermatophyta</taxon>
        <taxon>Magnoliopsida</taxon>
        <taxon>eudicotyledons</taxon>
        <taxon>Gunneridae</taxon>
        <taxon>Pentapetalae</taxon>
        <taxon>Caryophyllales</taxon>
        <taxon>Cactineae</taxon>
        <taxon>Cactaceae</taxon>
        <taxon>Opuntioideae</taxon>
        <taxon>Opuntia</taxon>
    </lineage>
</organism>
<dbReference type="CDD" id="cd23509">
    <property type="entry name" value="Gnk2-like"/>
    <property type="match status" value="1"/>
</dbReference>
<dbReference type="PANTHER" id="PTHR32080">
    <property type="entry name" value="ANTIFUNGAL PROTEIN GINKBILOBIN-2-LIKE"/>
    <property type="match status" value="1"/>
</dbReference>
<keyword evidence="3" id="KW-1003">Cell membrane</keyword>
<comment type="subcellular location">
    <subcellularLocation>
        <location evidence="12">Cell junction</location>
        <location evidence="12">Plasmodesma</location>
    </subcellularLocation>
    <subcellularLocation>
        <location evidence="1">Cell membrane</location>
        <topology evidence="1">Single-pass type I membrane protein</topology>
    </subcellularLocation>
</comment>
<dbReference type="FunFam" id="3.30.430.20:FF:000001">
    <property type="entry name" value="cysteine-rich repeat secretory protein 3"/>
    <property type="match status" value="1"/>
</dbReference>
<feature type="signal peptide" evidence="14">
    <location>
        <begin position="1"/>
        <end position="21"/>
    </location>
</feature>
<dbReference type="Pfam" id="PF01657">
    <property type="entry name" value="Stress-antifung"/>
    <property type="match status" value="1"/>
</dbReference>
<evidence type="ECO:0000256" key="4">
    <source>
        <dbReference type="ARBA" id="ARBA00022581"/>
    </source>
</evidence>
<keyword evidence="2" id="KW-0813">Transport</keyword>
<dbReference type="EMBL" id="GISG01009116">
    <property type="protein sequence ID" value="MBA4615870.1"/>
    <property type="molecule type" value="Transcribed_RNA"/>
</dbReference>
<proteinExistence type="inferred from homology"/>
<sequence length="139" mass="15223">MTTQFSLFSLALLFLCSISSALEYTDLVYKGCADQNFQDPSGSYAKTLRTLFDSLISQSAKTNFSKTTATGDAGKDAIFGLYQCRGDLSGVDCYNCVSLFPKLARKLCGDALAARVQLVGCYMRSRARSCCTSTARRRR</sequence>
<evidence type="ECO:0000256" key="9">
    <source>
        <dbReference type="ARBA" id="ARBA00022989"/>
    </source>
</evidence>
<evidence type="ECO:0000259" key="15">
    <source>
        <dbReference type="PROSITE" id="PS51473"/>
    </source>
</evidence>
<keyword evidence="4" id="KW-0945">Host-virus interaction</keyword>
<keyword evidence="6 14" id="KW-0732">Signal</keyword>
<evidence type="ECO:0000256" key="11">
    <source>
        <dbReference type="ARBA" id="ARBA00023157"/>
    </source>
</evidence>
<evidence type="ECO:0000256" key="8">
    <source>
        <dbReference type="ARBA" id="ARBA00022949"/>
    </source>
</evidence>
<evidence type="ECO:0000256" key="2">
    <source>
        <dbReference type="ARBA" id="ARBA00022448"/>
    </source>
</evidence>
<reference evidence="16" key="1">
    <citation type="journal article" date="2013" name="J. Plant Res.">
        <title>Effect of fungi and light on seed germination of three Opuntia species from semiarid lands of central Mexico.</title>
        <authorList>
            <person name="Delgado-Sanchez P."/>
            <person name="Jimenez-Bremont J.F."/>
            <person name="Guerrero-Gonzalez Mde L."/>
            <person name="Flores J."/>
        </authorList>
    </citation>
    <scope>NUCLEOTIDE SEQUENCE</scope>
    <source>
        <tissue evidence="16">Cladode</tissue>
    </source>
</reference>
<keyword evidence="11" id="KW-1015">Disulfide bond</keyword>
<dbReference type="GO" id="GO:0046739">
    <property type="term" value="P:transport of virus in multicellular host"/>
    <property type="evidence" value="ECO:0007669"/>
    <property type="project" value="TreeGrafter"/>
</dbReference>